<dbReference type="EMBL" id="MU001670">
    <property type="protein sequence ID" value="KAF2461776.1"/>
    <property type="molecule type" value="Genomic_DNA"/>
</dbReference>
<name>A0A6A6PCU4_9PEZI</name>
<protein>
    <recommendedName>
        <fullName evidence="4">Secreted protein</fullName>
    </recommendedName>
</protein>
<keyword evidence="1" id="KW-0732">Signal</keyword>
<keyword evidence="3" id="KW-1185">Reference proteome</keyword>
<evidence type="ECO:0008006" key="4">
    <source>
        <dbReference type="Google" id="ProtNLM"/>
    </source>
</evidence>
<dbReference type="AlphaFoldDB" id="A0A6A6PCU4"/>
<reference evidence="2" key="1">
    <citation type="journal article" date="2020" name="Stud. Mycol.">
        <title>101 Dothideomycetes genomes: a test case for predicting lifestyles and emergence of pathogens.</title>
        <authorList>
            <person name="Haridas S."/>
            <person name="Albert R."/>
            <person name="Binder M."/>
            <person name="Bloem J."/>
            <person name="Labutti K."/>
            <person name="Salamov A."/>
            <person name="Andreopoulos B."/>
            <person name="Baker S."/>
            <person name="Barry K."/>
            <person name="Bills G."/>
            <person name="Bluhm B."/>
            <person name="Cannon C."/>
            <person name="Castanera R."/>
            <person name="Culley D."/>
            <person name="Daum C."/>
            <person name="Ezra D."/>
            <person name="Gonzalez J."/>
            <person name="Henrissat B."/>
            <person name="Kuo A."/>
            <person name="Liang C."/>
            <person name="Lipzen A."/>
            <person name="Lutzoni F."/>
            <person name="Magnuson J."/>
            <person name="Mondo S."/>
            <person name="Nolan M."/>
            <person name="Ohm R."/>
            <person name="Pangilinan J."/>
            <person name="Park H.-J."/>
            <person name="Ramirez L."/>
            <person name="Alfaro M."/>
            <person name="Sun H."/>
            <person name="Tritt A."/>
            <person name="Yoshinaga Y."/>
            <person name="Zwiers L.-H."/>
            <person name="Turgeon B."/>
            <person name="Goodwin S."/>
            <person name="Spatafora J."/>
            <person name="Crous P."/>
            <person name="Grigoriev I."/>
        </authorList>
    </citation>
    <scope>NUCLEOTIDE SEQUENCE</scope>
    <source>
        <strain evidence="2">ATCC 16933</strain>
    </source>
</reference>
<proteinExistence type="predicted"/>
<feature type="signal peptide" evidence="1">
    <location>
        <begin position="1"/>
        <end position="18"/>
    </location>
</feature>
<dbReference type="Proteomes" id="UP000799766">
    <property type="component" value="Unassembled WGS sequence"/>
</dbReference>
<gene>
    <name evidence="2" type="ORF">BDY21DRAFT_329622</name>
</gene>
<organism evidence="2 3">
    <name type="scientific">Lineolata rhizophorae</name>
    <dbReference type="NCBI Taxonomy" id="578093"/>
    <lineage>
        <taxon>Eukaryota</taxon>
        <taxon>Fungi</taxon>
        <taxon>Dikarya</taxon>
        <taxon>Ascomycota</taxon>
        <taxon>Pezizomycotina</taxon>
        <taxon>Dothideomycetes</taxon>
        <taxon>Dothideomycetes incertae sedis</taxon>
        <taxon>Lineolatales</taxon>
        <taxon>Lineolataceae</taxon>
        <taxon>Lineolata</taxon>
    </lineage>
</organism>
<evidence type="ECO:0000313" key="2">
    <source>
        <dbReference type="EMBL" id="KAF2461776.1"/>
    </source>
</evidence>
<evidence type="ECO:0000256" key="1">
    <source>
        <dbReference type="SAM" id="SignalP"/>
    </source>
</evidence>
<feature type="chain" id="PRO_5025336757" description="Secreted protein" evidence="1">
    <location>
        <begin position="19"/>
        <end position="111"/>
    </location>
</feature>
<evidence type="ECO:0000313" key="3">
    <source>
        <dbReference type="Proteomes" id="UP000799766"/>
    </source>
</evidence>
<sequence length="111" mass="12424">MASCLLVLSASSWLVLEAVFSQSFVSCVVQWLSVFLDHGNETTAGFVVRDSNRGSLRRFQTADTADADHSLLWRERTTRLGSAAWQWLVETVESCLQNFVPISASRARCRI</sequence>
<accession>A0A6A6PCU4</accession>